<evidence type="ECO:0000256" key="5">
    <source>
        <dbReference type="SAM" id="MobiDB-lite"/>
    </source>
</evidence>
<feature type="transmembrane region" description="Helical" evidence="6">
    <location>
        <begin position="244"/>
        <end position="266"/>
    </location>
</feature>
<evidence type="ECO:0000256" key="2">
    <source>
        <dbReference type="ARBA" id="ARBA00023180"/>
    </source>
</evidence>
<dbReference type="InterPro" id="IPR007110">
    <property type="entry name" value="Ig-like_dom"/>
</dbReference>
<evidence type="ECO:0000256" key="4">
    <source>
        <dbReference type="ARBA" id="ARBA00038222"/>
    </source>
</evidence>
<dbReference type="Pfam" id="PF07686">
    <property type="entry name" value="V-set"/>
    <property type="match status" value="1"/>
</dbReference>
<dbReference type="InParanoid" id="A0A6P6DWQ9"/>
<feature type="region of interest" description="Disordered" evidence="5">
    <location>
        <begin position="277"/>
        <end position="297"/>
    </location>
</feature>
<evidence type="ECO:0000259" key="8">
    <source>
        <dbReference type="PROSITE" id="PS50835"/>
    </source>
</evidence>
<keyword evidence="6" id="KW-0472">Membrane</keyword>
<dbReference type="SUPFAM" id="SSF48726">
    <property type="entry name" value="Immunoglobulin"/>
    <property type="match status" value="2"/>
</dbReference>
<dbReference type="GO" id="GO:1990782">
    <property type="term" value="F:protein tyrosine kinase binding"/>
    <property type="evidence" value="ECO:0007669"/>
    <property type="project" value="TreeGrafter"/>
</dbReference>
<dbReference type="InterPro" id="IPR036179">
    <property type="entry name" value="Ig-like_dom_sf"/>
</dbReference>
<dbReference type="RefSeq" id="XP_023564396.1">
    <property type="nucleotide sequence ID" value="XM_023708628.1"/>
</dbReference>
<accession>A0A6P6DWQ9</accession>
<dbReference type="InterPro" id="IPR003599">
    <property type="entry name" value="Ig_sub"/>
</dbReference>
<evidence type="ECO:0000313" key="10">
    <source>
        <dbReference type="RefSeq" id="XP_023564396.1"/>
    </source>
</evidence>
<keyword evidence="6" id="KW-1133">Transmembrane helix</keyword>
<evidence type="ECO:0000256" key="1">
    <source>
        <dbReference type="ARBA" id="ARBA00022729"/>
    </source>
</evidence>
<dbReference type="Pfam" id="PF13927">
    <property type="entry name" value="Ig_3"/>
    <property type="match status" value="1"/>
</dbReference>
<dbReference type="Gene3D" id="2.60.40.10">
    <property type="entry name" value="Immunoglobulins"/>
    <property type="match status" value="2"/>
</dbReference>
<evidence type="ECO:0000256" key="6">
    <source>
        <dbReference type="SAM" id="Phobius"/>
    </source>
</evidence>
<keyword evidence="9" id="KW-1185">Reference proteome</keyword>
<dbReference type="SMART" id="SM00409">
    <property type="entry name" value="IG"/>
    <property type="match status" value="2"/>
</dbReference>
<dbReference type="InterPro" id="IPR013783">
    <property type="entry name" value="Ig-like_fold"/>
</dbReference>
<dbReference type="InterPro" id="IPR013106">
    <property type="entry name" value="Ig_V-set"/>
</dbReference>
<feature type="compositionally biased region" description="Low complexity" evidence="5">
    <location>
        <begin position="285"/>
        <end position="295"/>
    </location>
</feature>
<keyword evidence="3" id="KW-0393">Immunoglobulin domain</keyword>
<feature type="domain" description="Ig-like" evidence="8">
    <location>
        <begin position="33"/>
        <end position="145"/>
    </location>
</feature>
<reference evidence="10" key="1">
    <citation type="submission" date="2025-08" db="UniProtKB">
        <authorList>
            <consortium name="RefSeq"/>
        </authorList>
    </citation>
    <scope>IDENTIFICATION</scope>
</reference>
<dbReference type="AlphaFoldDB" id="A0A6P6DWQ9"/>
<dbReference type="InterPro" id="IPR050831">
    <property type="entry name" value="CEA_cell_adhesion"/>
</dbReference>
<evidence type="ECO:0000256" key="3">
    <source>
        <dbReference type="ARBA" id="ARBA00023319"/>
    </source>
</evidence>
<keyword evidence="6" id="KW-0812">Transmembrane</keyword>
<dbReference type="GO" id="GO:0009986">
    <property type="term" value="C:cell surface"/>
    <property type="evidence" value="ECO:0007669"/>
    <property type="project" value="TreeGrafter"/>
</dbReference>
<dbReference type="InterPro" id="IPR003598">
    <property type="entry name" value="Ig_sub2"/>
</dbReference>
<sequence length="334" mass="36409">MEPRSATSHRGLVPWQGLLLAASLLTSWTPPTPAQVTIQAVPFHAAEGGDVLLLACNVPENSIAYKWFKGEGLDLSNEIAAYAVEANNTLPGRAYSHRETIYHNGSLLFQNIKEQDSGFYTLQVIKSNYLVEVASGLLLVHKSVTWPSILASSTTVAEGDSVALTCLSGGDTETSIQWIFNDQHLQLTEHMKLSQNSILLLIDYIRREDAGEYRCEVFGAGNSSRSDPLRLEVNSEERNPGLPAGAIAGLVFGVAVAVVLGCFLLFTRTRRSSVQHDLQEHRKSVSNPSLSSHNSFTLQDTVPSTQAAVPIYEELLNPEMNVYCKINPKADAAS</sequence>
<comment type="similarity">
    <text evidence="4">Belongs to the immunoglobulin superfamily. CEA family.</text>
</comment>
<evidence type="ECO:0000313" key="9">
    <source>
        <dbReference type="Proteomes" id="UP000515203"/>
    </source>
</evidence>
<dbReference type="GO" id="GO:0005886">
    <property type="term" value="C:plasma membrane"/>
    <property type="evidence" value="ECO:0007669"/>
    <property type="project" value="TreeGrafter"/>
</dbReference>
<gene>
    <name evidence="10" type="primary">LOC101580350</name>
</gene>
<dbReference type="GO" id="GO:0007165">
    <property type="term" value="P:signal transduction"/>
    <property type="evidence" value="ECO:0007669"/>
    <property type="project" value="TreeGrafter"/>
</dbReference>
<dbReference type="PROSITE" id="PS50835">
    <property type="entry name" value="IG_LIKE"/>
    <property type="match status" value="2"/>
</dbReference>
<protein>
    <submittedName>
        <fullName evidence="10">Carcinoembryonic antigen-related cell adhesion molecule 4</fullName>
    </submittedName>
</protein>
<dbReference type="CDD" id="cd05774">
    <property type="entry name" value="IgV_CEACAM_D1"/>
    <property type="match status" value="1"/>
</dbReference>
<feature type="chain" id="PRO_5028373608" evidence="7">
    <location>
        <begin position="35"/>
        <end position="334"/>
    </location>
</feature>
<dbReference type="FunFam" id="2.60.40.10:FF:000244">
    <property type="entry name" value="carcinoembryonic antigen-related cell adhesion molecule 16"/>
    <property type="match status" value="1"/>
</dbReference>
<dbReference type="PANTHER" id="PTHR44427">
    <property type="entry name" value="CARCINOEMBRYONIC ANTIGEN-RELATED CELL ADHESION MOLECULE 19"/>
    <property type="match status" value="1"/>
</dbReference>
<feature type="signal peptide" evidence="7">
    <location>
        <begin position="1"/>
        <end position="34"/>
    </location>
</feature>
<proteinExistence type="inferred from homology"/>
<dbReference type="GO" id="GO:0002682">
    <property type="term" value="P:regulation of immune system process"/>
    <property type="evidence" value="ECO:0007669"/>
    <property type="project" value="TreeGrafter"/>
</dbReference>
<keyword evidence="2" id="KW-0325">Glycoprotein</keyword>
<dbReference type="FunFam" id="2.60.40.10:FF:000340">
    <property type="entry name" value="Carcinoembryonic antigen-related cell adhesion molecule 1"/>
    <property type="match status" value="1"/>
</dbReference>
<feature type="domain" description="Ig-like" evidence="8">
    <location>
        <begin position="147"/>
        <end position="232"/>
    </location>
</feature>
<dbReference type="GeneID" id="101580350"/>
<dbReference type="PANTHER" id="PTHR44427:SF1">
    <property type="entry name" value="CARCINOEMBRYONIC ANTIGEN-RELATED CELL ADHESION MOLECULE 1"/>
    <property type="match status" value="1"/>
</dbReference>
<keyword evidence="1 7" id="KW-0732">Signal</keyword>
<evidence type="ECO:0000256" key="7">
    <source>
        <dbReference type="SAM" id="SignalP"/>
    </source>
</evidence>
<dbReference type="SMART" id="SM00408">
    <property type="entry name" value="IGc2"/>
    <property type="match status" value="2"/>
</dbReference>
<organism evidence="9 10">
    <name type="scientific">Octodon degus</name>
    <name type="common">Degu</name>
    <name type="synonym">Sciurus degus</name>
    <dbReference type="NCBI Taxonomy" id="10160"/>
    <lineage>
        <taxon>Eukaryota</taxon>
        <taxon>Metazoa</taxon>
        <taxon>Chordata</taxon>
        <taxon>Craniata</taxon>
        <taxon>Vertebrata</taxon>
        <taxon>Euteleostomi</taxon>
        <taxon>Mammalia</taxon>
        <taxon>Eutheria</taxon>
        <taxon>Euarchontoglires</taxon>
        <taxon>Glires</taxon>
        <taxon>Rodentia</taxon>
        <taxon>Hystricomorpha</taxon>
        <taxon>Octodontidae</taxon>
        <taxon>Octodon</taxon>
    </lineage>
</organism>
<dbReference type="OrthoDB" id="6353782at2759"/>
<dbReference type="Proteomes" id="UP000515203">
    <property type="component" value="Unplaced"/>
</dbReference>
<name>A0A6P6DWQ9_OCTDE</name>